<sequence>MAEHWALVVQDRDRPAFLQPPDPGGLKWEPVATPDALDLLITSKNHDLKGAVASVAAPEDWIYALISLQTSEGYGGRGNFGIARMNGGSSSRTMLGLAPVGSDGRPDLSAWWRRDLGLVLRNRNTPTVGTRGGPSLLWTLPWPEGRQIDVREMDPLAIEVCRRIRLTETGGTIRAERAASEAARVEAKAFAGVLDDPWAPISVKDTKPKALTLGEGGRFHYRRMVDLLSGADWKAPLAARLDDEVAGDMVIVAEALARGNSKTDGLHSRILPMPKTVRRAKDLPARLSTVAQAQLAEIKSADGALREAVALYAAGGLYDGVRKPQRQRASEAHARLDALVDGVFFDHLWARVAAMEESPDAQATATRAFRDALVEAVRAELNRAFGTVPCARIHAPRARTRARSKLEGVLHKEGLLETTHV</sequence>
<keyword evidence="2" id="KW-1185">Reference proteome</keyword>
<reference evidence="1 2" key="1">
    <citation type="submission" date="2021-05" db="EMBL/GenBank/DDBJ databases">
        <title>Bacteria Genome sequencing.</title>
        <authorList>
            <person name="Takabe Y."/>
            <person name="Nakajima Y."/>
            <person name="Suzuki S."/>
            <person name="Shiozaki T."/>
        </authorList>
    </citation>
    <scope>NUCLEOTIDE SEQUENCE [LARGE SCALE GENOMIC DNA]</scope>
    <source>
        <strain evidence="1 2">AI_62</strain>
    </source>
</reference>
<gene>
    <name evidence="1" type="ORF">JANAI62_37100</name>
</gene>
<comment type="caution">
    <text evidence="1">The sequence shown here is derived from an EMBL/GenBank/DDBJ whole genome shotgun (WGS) entry which is preliminary data.</text>
</comment>
<protein>
    <submittedName>
        <fullName evidence="1">CRISPR-associated protein Cse1</fullName>
    </submittedName>
</protein>
<proteinExistence type="predicted"/>
<accession>A0ABQ4NRP8</accession>
<evidence type="ECO:0000313" key="2">
    <source>
        <dbReference type="Proteomes" id="UP000786693"/>
    </source>
</evidence>
<organism evidence="1 2">
    <name type="scientific">Jannaschia pagri</name>
    <dbReference type="NCBI Taxonomy" id="2829797"/>
    <lineage>
        <taxon>Bacteria</taxon>
        <taxon>Pseudomonadati</taxon>
        <taxon>Pseudomonadota</taxon>
        <taxon>Alphaproteobacteria</taxon>
        <taxon>Rhodobacterales</taxon>
        <taxon>Roseobacteraceae</taxon>
        <taxon>Jannaschia</taxon>
    </lineage>
</organism>
<dbReference type="Proteomes" id="UP000786693">
    <property type="component" value="Unassembled WGS sequence"/>
</dbReference>
<dbReference type="RefSeq" id="WP_220750568.1">
    <property type="nucleotide sequence ID" value="NZ_BPFH01000011.1"/>
</dbReference>
<name>A0ABQ4NRP8_9RHOB</name>
<evidence type="ECO:0000313" key="1">
    <source>
        <dbReference type="EMBL" id="GIT97087.1"/>
    </source>
</evidence>
<dbReference type="EMBL" id="BPFH01000011">
    <property type="protein sequence ID" value="GIT97087.1"/>
    <property type="molecule type" value="Genomic_DNA"/>
</dbReference>